<evidence type="ECO:0000313" key="2">
    <source>
        <dbReference type="EMBL" id="QKE91006.1"/>
    </source>
</evidence>
<feature type="region of interest" description="Disordered" evidence="1">
    <location>
        <begin position="44"/>
        <end position="73"/>
    </location>
</feature>
<evidence type="ECO:0000313" key="3">
    <source>
        <dbReference type="Proteomes" id="UP000500767"/>
    </source>
</evidence>
<dbReference type="Gene3D" id="1.10.10.10">
    <property type="entry name" value="Winged helix-like DNA-binding domain superfamily/Winged helix DNA-binding domain"/>
    <property type="match status" value="1"/>
</dbReference>
<feature type="compositionally biased region" description="Low complexity" evidence="1">
    <location>
        <begin position="64"/>
        <end position="73"/>
    </location>
</feature>
<protein>
    <submittedName>
        <fullName evidence="2">Uncharacterized protein</fullName>
    </submittedName>
</protein>
<evidence type="ECO:0000256" key="1">
    <source>
        <dbReference type="SAM" id="MobiDB-lite"/>
    </source>
</evidence>
<dbReference type="InterPro" id="IPR036388">
    <property type="entry name" value="WH-like_DNA-bd_sf"/>
</dbReference>
<dbReference type="AlphaFoldDB" id="A0A6M8HRV6"/>
<name>A0A6M8HRV6_9PROT</name>
<gene>
    <name evidence="2" type="ORF">HN018_13975</name>
</gene>
<reference evidence="2 3" key="1">
    <citation type="journal article" date="2014" name="World J. Microbiol. Biotechnol.">
        <title>Biodiversity and physiological characteristics of Antarctic and Arctic lichens-associated bacteria.</title>
        <authorList>
            <person name="Lee Y.M."/>
            <person name="Kim E.H."/>
            <person name="Lee H.K."/>
            <person name="Hong S.G."/>
        </authorList>
    </citation>
    <scope>NUCLEOTIDE SEQUENCE [LARGE SCALE GENOMIC DNA]</scope>
    <source>
        <strain evidence="2 3">PAMC 26569</strain>
    </source>
</reference>
<dbReference type="KEGG" id="lck:HN018_13975"/>
<proteinExistence type="predicted"/>
<dbReference type="RefSeq" id="WP_171833468.1">
    <property type="nucleotide sequence ID" value="NZ_CP053708.1"/>
</dbReference>
<organism evidence="2 3">
    <name type="scientific">Lichenicola cladoniae</name>
    <dbReference type="NCBI Taxonomy" id="1484109"/>
    <lineage>
        <taxon>Bacteria</taxon>
        <taxon>Pseudomonadati</taxon>
        <taxon>Pseudomonadota</taxon>
        <taxon>Alphaproteobacteria</taxon>
        <taxon>Acetobacterales</taxon>
        <taxon>Acetobacteraceae</taxon>
        <taxon>Lichenicola</taxon>
    </lineage>
</organism>
<accession>A0A6M8HRV6</accession>
<dbReference type="EMBL" id="CP053708">
    <property type="protein sequence ID" value="QKE91006.1"/>
    <property type="molecule type" value="Genomic_DNA"/>
</dbReference>
<sequence>MVHALLAWGNRQFAPEGASVVLADTETGAVADPVMTDRISGKLLSDGSFRTAPGPAANDRTRAQRQQARDAAV</sequence>
<dbReference type="Proteomes" id="UP000500767">
    <property type="component" value="Chromosome"/>
</dbReference>
<keyword evidence="3" id="KW-1185">Reference proteome</keyword>